<reference evidence="1" key="1">
    <citation type="journal article" date="2019" name="Sci. Rep.">
        <title>Draft genome of Tanacetum cinerariifolium, the natural source of mosquito coil.</title>
        <authorList>
            <person name="Yamashiro T."/>
            <person name="Shiraishi A."/>
            <person name="Satake H."/>
            <person name="Nakayama K."/>
        </authorList>
    </citation>
    <scope>NUCLEOTIDE SEQUENCE</scope>
</reference>
<accession>A0A699HIR1</accession>
<gene>
    <name evidence="1" type="ORF">Tci_398383</name>
</gene>
<proteinExistence type="predicted"/>
<dbReference type="AlphaFoldDB" id="A0A699HIR1"/>
<sequence length="83" mass="9373">MLDQVNHEADREMQISTSLANIIEEMIKNGKGRQSFIESLKKVKDSYLNKKTKAFLIKVGKEELKALADSMEIMKDISAPSES</sequence>
<comment type="caution">
    <text evidence="1">The sequence shown here is derived from an EMBL/GenBank/DDBJ whole genome shotgun (WGS) entry which is preliminary data.</text>
</comment>
<dbReference type="EMBL" id="BKCJ010164378">
    <property type="protein sequence ID" value="GEY26409.1"/>
    <property type="molecule type" value="Genomic_DNA"/>
</dbReference>
<organism evidence="1">
    <name type="scientific">Tanacetum cinerariifolium</name>
    <name type="common">Dalmatian daisy</name>
    <name type="synonym">Chrysanthemum cinerariifolium</name>
    <dbReference type="NCBI Taxonomy" id="118510"/>
    <lineage>
        <taxon>Eukaryota</taxon>
        <taxon>Viridiplantae</taxon>
        <taxon>Streptophyta</taxon>
        <taxon>Embryophyta</taxon>
        <taxon>Tracheophyta</taxon>
        <taxon>Spermatophyta</taxon>
        <taxon>Magnoliopsida</taxon>
        <taxon>eudicotyledons</taxon>
        <taxon>Gunneridae</taxon>
        <taxon>Pentapetalae</taxon>
        <taxon>asterids</taxon>
        <taxon>campanulids</taxon>
        <taxon>Asterales</taxon>
        <taxon>Asteraceae</taxon>
        <taxon>Asteroideae</taxon>
        <taxon>Anthemideae</taxon>
        <taxon>Anthemidinae</taxon>
        <taxon>Tanacetum</taxon>
    </lineage>
</organism>
<evidence type="ECO:0000313" key="1">
    <source>
        <dbReference type="EMBL" id="GEY26409.1"/>
    </source>
</evidence>
<protein>
    <submittedName>
        <fullName evidence="1">Uncharacterized protein</fullName>
    </submittedName>
</protein>
<name>A0A699HIR1_TANCI</name>